<dbReference type="EMBL" id="VUJU01006705">
    <property type="protein sequence ID" value="KAF0747818.1"/>
    <property type="molecule type" value="Genomic_DNA"/>
</dbReference>
<dbReference type="Proteomes" id="UP000478052">
    <property type="component" value="Unassembled WGS sequence"/>
</dbReference>
<dbReference type="OrthoDB" id="5920073at2759"/>
<evidence type="ECO:0000313" key="2">
    <source>
        <dbReference type="Proteomes" id="UP000478052"/>
    </source>
</evidence>
<gene>
    <name evidence="1" type="ORF">FWK35_00030730</name>
</gene>
<dbReference type="AlphaFoldDB" id="A0A6G0Y2E4"/>
<sequence>RVVPWASLLNNSNFYQENDLSSTKILTILDSERSNECIDFTMMCVFLFLCLSPRFGAVKVDFKKKVNLVGTLQVGQNVRKNPKKVTEKREFLRKTSFRPNRFFYMVVNQKLITISVSQRCAVSFKTNNNVLRWEKVWEPLSYLKKHIDIWCRLIHVHLVLIDSIYTQLACLNRNLIFDNSDL</sequence>
<name>A0A6G0Y2E4_APHCR</name>
<feature type="non-terminal residue" evidence="1">
    <location>
        <position position="1"/>
    </location>
</feature>
<comment type="caution">
    <text evidence="1">The sequence shown here is derived from an EMBL/GenBank/DDBJ whole genome shotgun (WGS) entry which is preliminary data.</text>
</comment>
<evidence type="ECO:0000313" key="1">
    <source>
        <dbReference type="EMBL" id="KAF0747818.1"/>
    </source>
</evidence>
<accession>A0A6G0Y2E4</accession>
<organism evidence="1 2">
    <name type="scientific">Aphis craccivora</name>
    <name type="common">Cowpea aphid</name>
    <dbReference type="NCBI Taxonomy" id="307492"/>
    <lineage>
        <taxon>Eukaryota</taxon>
        <taxon>Metazoa</taxon>
        <taxon>Ecdysozoa</taxon>
        <taxon>Arthropoda</taxon>
        <taxon>Hexapoda</taxon>
        <taxon>Insecta</taxon>
        <taxon>Pterygota</taxon>
        <taxon>Neoptera</taxon>
        <taxon>Paraneoptera</taxon>
        <taxon>Hemiptera</taxon>
        <taxon>Sternorrhyncha</taxon>
        <taxon>Aphidomorpha</taxon>
        <taxon>Aphidoidea</taxon>
        <taxon>Aphididae</taxon>
        <taxon>Aphidini</taxon>
        <taxon>Aphis</taxon>
        <taxon>Aphis</taxon>
    </lineage>
</organism>
<reference evidence="1 2" key="1">
    <citation type="submission" date="2019-08" db="EMBL/GenBank/DDBJ databases">
        <title>Whole genome of Aphis craccivora.</title>
        <authorList>
            <person name="Voronova N.V."/>
            <person name="Shulinski R.S."/>
            <person name="Bandarenka Y.V."/>
            <person name="Zhorov D.G."/>
            <person name="Warner D."/>
        </authorList>
    </citation>
    <scope>NUCLEOTIDE SEQUENCE [LARGE SCALE GENOMIC DNA]</scope>
    <source>
        <strain evidence="1">180601</strain>
        <tissue evidence="1">Whole Body</tissue>
    </source>
</reference>
<keyword evidence="2" id="KW-1185">Reference proteome</keyword>
<protein>
    <submittedName>
        <fullName evidence="1">Uncharacterized protein</fullName>
    </submittedName>
</protein>
<proteinExistence type="predicted"/>